<dbReference type="OrthoDB" id="9805423at2"/>
<dbReference type="PANTHER" id="PTHR43433">
    <property type="entry name" value="HYDROLASE, ALPHA/BETA FOLD FAMILY PROTEIN"/>
    <property type="match status" value="1"/>
</dbReference>
<dbReference type="PANTHER" id="PTHR43433:SF5">
    <property type="entry name" value="AB HYDROLASE-1 DOMAIN-CONTAINING PROTEIN"/>
    <property type="match status" value="1"/>
</dbReference>
<dbReference type="EMBL" id="NIDE01000011">
    <property type="protein sequence ID" value="OWK39165.1"/>
    <property type="molecule type" value="Genomic_DNA"/>
</dbReference>
<name>A0A225DS00_9BACT</name>
<evidence type="ECO:0000259" key="1">
    <source>
        <dbReference type="Pfam" id="PF00561"/>
    </source>
</evidence>
<dbReference type="GO" id="GO:0004806">
    <property type="term" value="F:triacylglycerol lipase activity"/>
    <property type="evidence" value="ECO:0007669"/>
    <property type="project" value="TreeGrafter"/>
</dbReference>
<dbReference type="Gene3D" id="3.40.50.1820">
    <property type="entry name" value="alpha/beta hydrolase"/>
    <property type="match status" value="1"/>
</dbReference>
<dbReference type="InterPro" id="IPR029058">
    <property type="entry name" value="AB_hydrolase_fold"/>
</dbReference>
<organism evidence="2 3">
    <name type="scientific">Fimbriiglobus ruber</name>
    <dbReference type="NCBI Taxonomy" id="1908690"/>
    <lineage>
        <taxon>Bacteria</taxon>
        <taxon>Pseudomonadati</taxon>
        <taxon>Planctomycetota</taxon>
        <taxon>Planctomycetia</taxon>
        <taxon>Gemmatales</taxon>
        <taxon>Gemmataceae</taxon>
        <taxon>Fimbriiglobus</taxon>
    </lineage>
</organism>
<comment type="caution">
    <text evidence="2">The sequence shown here is derived from an EMBL/GenBank/DDBJ whole genome shotgun (WGS) entry which is preliminary data.</text>
</comment>
<proteinExistence type="predicted"/>
<dbReference type="Proteomes" id="UP000214646">
    <property type="component" value="Unassembled WGS sequence"/>
</dbReference>
<keyword evidence="2" id="KW-0378">Hydrolase</keyword>
<dbReference type="InterPro" id="IPR050471">
    <property type="entry name" value="AB_hydrolase"/>
</dbReference>
<dbReference type="RefSeq" id="WP_088257122.1">
    <property type="nucleotide sequence ID" value="NZ_NIDE01000011.1"/>
</dbReference>
<evidence type="ECO:0000313" key="3">
    <source>
        <dbReference type="Proteomes" id="UP000214646"/>
    </source>
</evidence>
<reference evidence="3" key="1">
    <citation type="submission" date="2017-06" db="EMBL/GenBank/DDBJ databases">
        <title>Genome analysis of Fimbriiglobus ruber SP5, the first member of the order Planctomycetales with confirmed chitinolytic capability.</title>
        <authorList>
            <person name="Ravin N.V."/>
            <person name="Rakitin A.L."/>
            <person name="Ivanova A.A."/>
            <person name="Beletsky A.V."/>
            <person name="Kulichevskaya I.S."/>
            <person name="Mardanov A.V."/>
            <person name="Dedysh S.N."/>
        </authorList>
    </citation>
    <scope>NUCLEOTIDE SEQUENCE [LARGE SCALE GENOMIC DNA]</scope>
    <source>
        <strain evidence="3">SP5</strain>
    </source>
</reference>
<dbReference type="SUPFAM" id="SSF53474">
    <property type="entry name" value="alpha/beta-Hydrolases"/>
    <property type="match status" value="1"/>
</dbReference>
<dbReference type="GO" id="GO:0046503">
    <property type="term" value="P:glycerolipid catabolic process"/>
    <property type="evidence" value="ECO:0007669"/>
    <property type="project" value="TreeGrafter"/>
</dbReference>
<dbReference type="Pfam" id="PF00561">
    <property type="entry name" value="Abhydrolase_1"/>
    <property type="match status" value="1"/>
</dbReference>
<protein>
    <submittedName>
        <fullName evidence="2">Beta-ketoadipate enol-lactone hydrolase</fullName>
    </submittedName>
</protein>
<accession>A0A225DS00</accession>
<evidence type="ECO:0000313" key="2">
    <source>
        <dbReference type="EMBL" id="OWK39165.1"/>
    </source>
</evidence>
<sequence length="298" mass="31316">MPKAKANGIALEYDSFGAEDAEPVLLITGLGVQMTRWAVPFCEILAGLGYRVIRFDNRDAGLSTHFNDLPVPELATVALAVARGERPDVPYTLYDMAADAVGLLDALGIERAHIVGRSMGGMIAQLVASEHPHRTLSLTSIMSNTGNPGLPSATPEAMAALTSRPPHPSEDEESFLTHSVAFARVIGSPGYPFDEAAQRAQALADAKRAYNPAGFGRQIAAIVATGDRRARLKTITAPTLVVHGADDPLIPKAGGEDTAANIKGAELKVIPGMGHDLPPALYETVALAIAANARRESA</sequence>
<feature type="domain" description="AB hydrolase-1" evidence="1">
    <location>
        <begin position="23"/>
        <end position="153"/>
    </location>
</feature>
<gene>
    <name evidence="2" type="ORF">FRUB_06247</name>
</gene>
<dbReference type="AlphaFoldDB" id="A0A225DS00"/>
<dbReference type="InterPro" id="IPR000073">
    <property type="entry name" value="AB_hydrolase_1"/>
</dbReference>
<keyword evidence="3" id="KW-1185">Reference proteome</keyword>